<feature type="coiled-coil region" evidence="1">
    <location>
        <begin position="78"/>
        <end position="112"/>
    </location>
</feature>
<evidence type="ECO:0000313" key="4">
    <source>
        <dbReference type="Proteomes" id="UP000610746"/>
    </source>
</evidence>
<accession>A0A8J8K669</accession>
<feature type="domain" description="HTH cro/C1-type" evidence="2">
    <location>
        <begin position="11"/>
        <end position="65"/>
    </location>
</feature>
<dbReference type="EMBL" id="JABSNO010000021">
    <property type="protein sequence ID" value="NRS93405.1"/>
    <property type="molecule type" value="Genomic_DNA"/>
</dbReference>
<evidence type="ECO:0000313" key="3">
    <source>
        <dbReference type="EMBL" id="NRS93405.1"/>
    </source>
</evidence>
<dbReference type="SUPFAM" id="SSF47413">
    <property type="entry name" value="lambda repressor-like DNA-binding domains"/>
    <property type="match status" value="1"/>
</dbReference>
<dbReference type="RefSeq" id="WP_173779969.1">
    <property type="nucleotide sequence ID" value="NZ_JABSNO010000021.1"/>
</dbReference>
<dbReference type="InterPro" id="IPR001387">
    <property type="entry name" value="Cro/C1-type_HTH"/>
</dbReference>
<reference evidence="3" key="1">
    <citation type="submission" date="2020-05" db="EMBL/GenBank/DDBJ databases">
        <title>Genomic Encyclopedia of Type Strains, Phase IV (KMG-V): Genome sequencing to study the core and pangenomes of soil and plant-associated prokaryotes.</title>
        <authorList>
            <person name="Whitman W."/>
        </authorList>
    </citation>
    <scope>NUCLEOTIDE SEQUENCE</scope>
    <source>
        <strain evidence="3">16F</strain>
    </source>
</reference>
<evidence type="ECO:0000259" key="2">
    <source>
        <dbReference type="PROSITE" id="PS50943"/>
    </source>
</evidence>
<proteinExistence type="predicted"/>
<organism evidence="3 4">
    <name type="scientific">Frigoriflavimonas asaccharolytica</name>
    <dbReference type="NCBI Taxonomy" id="2735899"/>
    <lineage>
        <taxon>Bacteria</taxon>
        <taxon>Pseudomonadati</taxon>
        <taxon>Bacteroidota</taxon>
        <taxon>Flavobacteriia</taxon>
        <taxon>Flavobacteriales</taxon>
        <taxon>Weeksellaceae</taxon>
        <taxon>Frigoriflavimonas</taxon>
    </lineage>
</organism>
<keyword evidence="4" id="KW-1185">Reference proteome</keyword>
<protein>
    <submittedName>
        <fullName evidence="3">Transcriptional regulator with XRE-family HTH domain</fullName>
    </submittedName>
</protein>
<comment type="caution">
    <text evidence="3">The sequence shown here is derived from an EMBL/GenBank/DDBJ whole genome shotgun (WGS) entry which is preliminary data.</text>
</comment>
<dbReference type="CDD" id="cd00093">
    <property type="entry name" value="HTH_XRE"/>
    <property type="match status" value="1"/>
</dbReference>
<dbReference type="GO" id="GO:0003677">
    <property type="term" value="F:DNA binding"/>
    <property type="evidence" value="ECO:0007669"/>
    <property type="project" value="InterPro"/>
</dbReference>
<dbReference type="InterPro" id="IPR010982">
    <property type="entry name" value="Lambda_DNA-bd_dom_sf"/>
</dbReference>
<dbReference type="Pfam" id="PF01381">
    <property type="entry name" value="HTH_3"/>
    <property type="match status" value="1"/>
</dbReference>
<sequence>MELEKLILKNIKIHREMKNISQDSVAIELDISQSAYAKLENNQNKITLNKVIRIAEIIEVDFIQLLFKKGSIPPNLKTDNVCNLIDNLQNEIVKYRNENAEIKNKYIELLEKRGGKKKILSYS</sequence>
<keyword evidence="1" id="KW-0175">Coiled coil</keyword>
<dbReference type="Proteomes" id="UP000610746">
    <property type="component" value="Unassembled WGS sequence"/>
</dbReference>
<dbReference type="AlphaFoldDB" id="A0A8J8K669"/>
<dbReference type="Gene3D" id="1.10.260.40">
    <property type="entry name" value="lambda repressor-like DNA-binding domains"/>
    <property type="match status" value="1"/>
</dbReference>
<name>A0A8J8K669_9FLAO</name>
<evidence type="ECO:0000256" key="1">
    <source>
        <dbReference type="SAM" id="Coils"/>
    </source>
</evidence>
<gene>
    <name evidence="3" type="ORF">HNQ03_002495</name>
</gene>
<dbReference type="PROSITE" id="PS50943">
    <property type="entry name" value="HTH_CROC1"/>
    <property type="match status" value="1"/>
</dbReference>
<dbReference type="SMART" id="SM00530">
    <property type="entry name" value="HTH_XRE"/>
    <property type="match status" value="1"/>
</dbReference>